<dbReference type="Pfam" id="PF06733">
    <property type="entry name" value="DEAD_2"/>
    <property type="match status" value="1"/>
</dbReference>
<evidence type="ECO:0000256" key="4">
    <source>
        <dbReference type="ARBA" id="ARBA00022806"/>
    </source>
</evidence>
<keyword evidence="1" id="KW-0479">Metal-binding</keyword>
<dbReference type="Proteomes" id="UP000234190">
    <property type="component" value="Unassembled WGS sequence"/>
</dbReference>
<accession>A0A2N4U3X8</accession>
<keyword evidence="8" id="KW-0238">DNA-binding</keyword>
<keyword evidence="4 12" id="KW-0347">Helicase</keyword>
<keyword evidence="9" id="KW-0413">Isomerase</keyword>
<gene>
    <name evidence="12" type="ORF">CR159_12040</name>
</gene>
<evidence type="ECO:0000259" key="11">
    <source>
        <dbReference type="PROSITE" id="PS51193"/>
    </source>
</evidence>
<name>A0A2N4U3X8_9BURK</name>
<dbReference type="InterPro" id="IPR045028">
    <property type="entry name" value="DinG/Rad3-like"/>
</dbReference>
<dbReference type="InterPro" id="IPR006555">
    <property type="entry name" value="ATP-dep_Helicase_C"/>
</dbReference>
<evidence type="ECO:0000256" key="2">
    <source>
        <dbReference type="ARBA" id="ARBA00022741"/>
    </source>
</evidence>
<dbReference type="GO" id="GO:0003677">
    <property type="term" value="F:DNA binding"/>
    <property type="evidence" value="ECO:0007669"/>
    <property type="project" value="UniProtKB-KW"/>
</dbReference>
<keyword evidence="3" id="KW-0378">Hydrolase</keyword>
<evidence type="ECO:0000256" key="9">
    <source>
        <dbReference type="ARBA" id="ARBA00023235"/>
    </source>
</evidence>
<dbReference type="GO" id="GO:0005524">
    <property type="term" value="F:ATP binding"/>
    <property type="evidence" value="ECO:0007669"/>
    <property type="project" value="UniProtKB-KW"/>
</dbReference>
<evidence type="ECO:0000256" key="7">
    <source>
        <dbReference type="ARBA" id="ARBA00023014"/>
    </source>
</evidence>
<comment type="similarity">
    <text evidence="10">Belongs to the helicase family. DinG subfamily.</text>
</comment>
<dbReference type="PANTHER" id="PTHR11472:SF34">
    <property type="entry name" value="REGULATOR OF TELOMERE ELONGATION HELICASE 1"/>
    <property type="match status" value="1"/>
</dbReference>
<dbReference type="AlphaFoldDB" id="A0A2N4U3X8"/>
<dbReference type="InterPro" id="IPR010614">
    <property type="entry name" value="RAD3-like_helicase_DEAD"/>
</dbReference>
<dbReference type="InterPro" id="IPR027417">
    <property type="entry name" value="P-loop_NTPase"/>
</dbReference>
<protein>
    <submittedName>
        <fullName evidence="12">ATP-dependent DNA helicase</fullName>
    </submittedName>
</protein>
<dbReference type="Pfam" id="PF13307">
    <property type="entry name" value="Helicase_C_2"/>
    <property type="match status" value="1"/>
</dbReference>
<evidence type="ECO:0000313" key="13">
    <source>
        <dbReference type="Proteomes" id="UP000234190"/>
    </source>
</evidence>
<dbReference type="EMBL" id="PDNW01000009">
    <property type="protein sequence ID" value="PLC49724.1"/>
    <property type="molecule type" value="Genomic_DNA"/>
</dbReference>
<evidence type="ECO:0000313" key="12">
    <source>
        <dbReference type="EMBL" id="PLC49724.1"/>
    </source>
</evidence>
<keyword evidence="2" id="KW-0547">Nucleotide-binding</keyword>
<dbReference type="GO" id="GO:0046872">
    <property type="term" value="F:metal ion binding"/>
    <property type="evidence" value="ECO:0007669"/>
    <property type="project" value="UniProtKB-KW"/>
</dbReference>
<dbReference type="RefSeq" id="WP_102074274.1">
    <property type="nucleotide sequence ID" value="NZ_PDNW01000009.1"/>
</dbReference>
<evidence type="ECO:0000256" key="1">
    <source>
        <dbReference type="ARBA" id="ARBA00022723"/>
    </source>
</evidence>
<keyword evidence="6" id="KW-0408">Iron</keyword>
<dbReference type="Gene3D" id="1.10.275.30">
    <property type="match status" value="1"/>
</dbReference>
<evidence type="ECO:0000256" key="10">
    <source>
        <dbReference type="ARBA" id="ARBA00038058"/>
    </source>
</evidence>
<dbReference type="GO" id="GO:0016818">
    <property type="term" value="F:hydrolase activity, acting on acid anhydrides, in phosphorus-containing anhydrides"/>
    <property type="evidence" value="ECO:0007669"/>
    <property type="project" value="InterPro"/>
</dbReference>
<evidence type="ECO:0000256" key="5">
    <source>
        <dbReference type="ARBA" id="ARBA00022840"/>
    </source>
</evidence>
<keyword evidence="7" id="KW-0411">Iron-sulfur</keyword>
<dbReference type="GO" id="GO:0003678">
    <property type="term" value="F:DNA helicase activity"/>
    <property type="evidence" value="ECO:0007669"/>
    <property type="project" value="InterPro"/>
</dbReference>
<reference evidence="12 13" key="1">
    <citation type="submission" date="2017-10" db="EMBL/GenBank/DDBJ databases">
        <title>Two draft genome sequences of Pusillimonas sp. strains isolated from a nitrate- and radionuclide-contaminated groundwater in Russia.</title>
        <authorList>
            <person name="Grouzdev D.S."/>
            <person name="Tourova T.P."/>
            <person name="Goeva M.A."/>
            <person name="Babich T.L."/>
            <person name="Sokolova D.S."/>
            <person name="Abdullin R."/>
            <person name="Poltaraus A.B."/>
            <person name="Toshchakov S.V."/>
            <person name="Nazina T.N."/>
        </authorList>
    </citation>
    <scope>NUCLEOTIDE SEQUENCE [LARGE SCALE GENOMIC DNA]</scope>
    <source>
        <strain evidence="12 13">JR1/69-3-13</strain>
    </source>
</reference>
<dbReference type="PANTHER" id="PTHR11472">
    <property type="entry name" value="DNA REPAIR DEAD HELICASE RAD3/XP-D SUBFAMILY MEMBER"/>
    <property type="match status" value="1"/>
</dbReference>
<feature type="domain" description="Helicase ATP-binding" evidence="11">
    <location>
        <begin position="173"/>
        <end position="430"/>
    </location>
</feature>
<dbReference type="GO" id="GO:0051536">
    <property type="term" value="F:iron-sulfur cluster binding"/>
    <property type="evidence" value="ECO:0007669"/>
    <property type="project" value="UniProtKB-KW"/>
</dbReference>
<evidence type="ECO:0000256" key="3">
    <source>
        <dbReference type="ARBA" id="ARBA00022801"/>
    </source>
</evidence>
<organism evidence="12 13">
    <name type="scientific">Pollutimonas subterranea</name>
    <dbReference type="NCBI Taxonomy" id="2045210"/>
    <lineage>
        <taxon>Bacteria</taxon>
        <taxon>Pseudomonadati</taxon>
        <taxon>Pseudomonadota</taxon>
        <taxon>Betaproteobacteria</taxon>
        <taxon>Burkholderiales</taxon>
        <taxon>Alcaligenaceae</taxon>
        <taxon>Pollutimonas</taxon>
    </lineage>
</organism>
<dbReference type="OrthoDB" id="9765586at2"/>
<dbReference type="SMART" id="SM00491">
    <property type="entry name" value="HELICc2"/>
    <property type="match status" value="1"/>
</dbReference>
<dbReference type="Gene3D" id="3.40.50.300">
    <property type="entry name" value="P-loop containing nucleotide triphosphate hydrolases"/>
    <property type="match status" value="2"/>
</dbReference>
<dbReference type="PROSITE" id="PS51193">
    <property type="entry name" value="HELICASE_ATP_BIND_2"/>
    <property type="match status" value="1"/>
</dbReference>
<dbReference type="SUPFAM" id="SSF52540">
    <property type="entry name" value="P-loop containing nucleoside triphosphate hydrolases"/>
    <property type="match status" value="2"/>
</dbReference>
<dbReference type="GO" id="GO:0006139">
    <property type="term" value="P:nucleobase-containing compound metabolic process"/>
    <property type="evidence" value="ECO:0007669"/>
    <property type="project" value="InterPro"/>
</dbReference>
<dbReference type="InterPro" id="IPR014013">
    <property type="entry name" value="Helic_SF1/SF2_ATP-bd_DinG/Rad3"/>
</dbReference>
<keyword evidence="13" id="KW-1185">Reference proteome</keyword>
<evidence type="ECO:0000256" key="6">
    <source>
        <dbReference type="ARBA" id="ARBA00023004"/>
    </source>
</evidence>
<evidence type="ECO:0000256" key="8">
    <source>
        <dbReference type="ARBA" id="ARBA00023125"/>
    </source>
</evidence>
<sequence>MNYTVAVRTLCEFTAKRGDLDLRFTPSPTAQEGIEGHAVVRAGRAPGYQSEISLSGEFANLRVRGRADGYDPGLNQLEEIKTFRGDLDAMPSNHRALHWAQAKIYGHLLCQKYGLDDIKVALVYYDIIQRKETTMVQDCPATMLEDYFQQQCRLFIDWAQQEMSHRSSRDLKLEALPFPHASFRRGQRPLSESVYKAARQNRCLMAQAPTGIGKTIGTLFPLLKAAPGVQLDKIFFLTAKTSGRQLALDALATLEQSPSAGSLRVLELTAKEKTCEYPGQACHGEACPLAQGFYDRLPAARQAAVTAGALHRGRLREIALQHQVCPYWLGQDLARWSDVIVCDYNYFFDGSALLYSLATNNQWTVGVLVDEAHNLLERARKMYSSELNEYDLKTLRQTAPPALKKTLTSLARCWRDTWRDQTASYQAYDEVPFKFQAALLRTGSAMAEYLAAHPQDTNSALQRFHFDILHFSRLAEVFGSHSLFDITLRGGDISSGAASSVMCLRNVVPAPFLEPRFAASRATTLFSATLSPWTFYRDTLGLPDNTAWVDVESPFEASQLHVRVVPQISTRYQHRAQSLVPIAELMAAQYRDQPGNYLSYFSSFEYLQQVLGEFARRFPEIPVWEQARSMSEAAKGEFLERFKVDGAGIGFAVLGGAFAEGIDLPGRQLIGAFVSTLGLAQTNPVNEGLRRRMAAAFGQDKGYDYTYLYPGIQKVVQAAGRVIRSHSDQGVVYLIDDRFAQARVRRLLPAWWHVQSV</sequence>
<comment type="caution">
    <text evidence="12">The sequence shown here is derived from an EMBL/GenBank/DDBJ whole genome shotgun (WGS) entry which is preliminary data.</text>
</comment>
<keyword evidence="5" id="KW-0067">ATP-binding</keyword>
<proteinExistence type="inferred from homology"/>